<keyword evidence="4" id="KW-1185">Reference proteome</keyword>
<comment type="caution">
    <text evidence="3">The sequence shown here is derived from an EMBL/GenBank/DDBJ whole genome shotgun (WGS) entry which is preliminary data.</text>
</comment>
<evidence type="ECO:0000313" key="4">
    <source>
        <dbReference type="Proteomes" id="UP001165060"/>
    </source>
</evidence>
<keyword evidence="1" id="KW-1133">Transmembrane helix</keyword>
<keyword evidence="1" id="KW-0812">Transmembrane</keyword>
<proteinExistence type="predicted"/>
<protein>
    <recommendedName>
        <fullName evidence="2">C2 domain-containing protein</fullName>
    </recommendedName>
</protein>
<keyword evidence="1" id="KW-0472">Membrane</keyword>
<feature type="transmembrane region" description="Helical" evidence="1">
    <location>
        <begin position="718"/>
        <end position="740"/>
    </location>
</feature>
<organism evidence="3 4">
    <name type="scientific">Tetraparma gracilis</name>
    <dbReference type="NCBI Taxonomy" id="2962635"/>
    <lineage>
        <taxon>Eukaryota</taxon>
        <taxon>Sar</taxon>
        <taxon>Stramenopiles</taxon>
        <taxon>Ochrophyta</taxon>
        <taxon>Bolidophyceae</taxon>
        <taxon>Parmales</taxon>
        <taxon>Triparmaceae</taxon>
        <taxon>Tetraparma</taxon>
    </lineage>
</organism>
<feature type="transmembrane region" description="Helical" evidence="1">
    <location>
        <begin position="619"/>
        <end position="640"/>
    </location>
</feature>
<evidence type="ECO:0000256" key="1">
    <source>
        <dbReference type="SAM" id="Phobius"/>
    </source>
</evidence>
<reference evidence="3 4" key="1">
    <citation type="journal article" date="2023" name="Commun. Biol.">
        <title>Genome analysis of Parmales, the sister group of diatoms, reveals the evolutionary specialization of diatoms from phago-mixotrophs to photoautotrophs.</title>
        <authorList>
            <person name="Ban H."/>
            <person name="Sato S."/>
            <person name="Yoshikawa S."/>
            <person name="Yamada K."/>
            <person name="Nakamura Y."/>
            <person name="Ichinomiya M."/>
            <person name="Sato N."/>
            <person name="Blanc-Mathieu R."/>
            <person name="Endo H."/>
            <person name="Kuwata A."/>
            <person name="Ogata H."/>
        </authorList>
    </citation>
    <scope>NUCLEOTIDE SEQUENCE [LARGE SCALE GENOMIC DNA]</scope>
</reference>
<evidence type="ECO:0000313" key="3">
    <source>
        <dbReference type="EMBL" id="GMI35424.1"/>
    </source>
</evidence>
<dbReference type="InterPro" id="IPR035892">
    <property type="entry name" value="C2_domain_sf"/>
</dbReference>
<name>A0ABQ6MX78_9STRA</name>
<feature type="transmembrane region" description="Helical" evidence="1">
    <location>
        <begin position="686"/>
        <end position="706"/>
    </location>
</feature>
<dbReference type="Proteomes" id="UP001165060">
    <property type="component" value="Unassembled WGS sequence"/>
</dbReference>
<accession>A0ABQ6MX78</accession>
<dbReference type="EMBL" id="BRYB01003368">
    <property type="protein sequence ID" value="GMI35424.1"/>
    <property type="molecule type" value="Genomic_DNA"/>
</dbReference>
<sequence>MTYTYDALVCDPATSGTDCTYEINMHCVGHREGGSFTTGDAVALNQAICCNLGPDSCLDKGIGFASNGGALTVEIVAAYNLPNSDGFGEAGGTTDAFVTVTVGSDETPYIPTKAEREAGQVLPEFSGPFESRTSGHVRNSLSPRWASTAENSLQFSHRRSGEMGTITVHDYDTGLEGAHDKLSRAVPFRVPFCAPLAAEFAVPTDACGGTPAGAEPGCRASESGFAMPVRPACNQTIFVALDADDDPKLCADHISDDPQTRVSAATNGARCVEIRTVLAPFQVAIDGVSDFGLEAGAAGEPDVALAQDDDVDVALAQGPVLLGVAADLYKNNAPEFIAKYSDWTGPYGRLSSSDATVMFTGSSFTKRNWLSEEDPGVFKDPNPLHGALTVRLPDTMKHVPHSETVATLAISQAATVYVCRAASGTPPDNKKGDLSWLVEGGYEDADGFDSPPGNAAAAYDYRTSAGVTEVETVRICYEKFFPASTKDKYGYTTSGAIRLGGNYPKLQFDKDPRPLDLAPSFMYTMFIVPHVGPAPAESTARPQYDMEVDLSPFFNLGIMFALFTAVSVKHLSSNLGYRLDRVETYLVTRTMAGTEKSLLAQLFTSYMLTENNREFRRNLYWASVCVRVCMAVPAAILLAWGLAVASTTNPPAVGFGILFVGVAAVLVWYGFRLWTLNEWRMSSATLYCLTGSFLAVLSYAVATAFVDPAVYVGGEAVNFIAISVVFGTLNVIPLLGMCFVNDGKMRVSVKQLLAILTASCDKIPGGVNSQ</sequence>
<dbReference type="InterPro" id="IPR000008">
    <property type="entry name" value="C2_dom"/>
</dbReference>
<evidence type="ECO:0000259" key="2">
    <source>
        <dbReference type="PROSITE" id="PS50004"/>
    </source>
</evidence>
<feature type="transmembrane region" description="Helical" evidence="1">
    <location>
        <begin position="652"/>
        <end position="674"/>
    </location>
</feature>
<dbReference type="Pfam" id="PF00168">
    <property type="entry name" value="C2"/>
    <property type="match status" value="1"/>
</dbReference>
<gene>
    <name evidence="3" type="ORF">TeGR_g7523</name>
</gene>
<dbReference type="Gene3D" id="2.60.40.150">
    <property type="entry name" value="C2 domain"/>
    <property type="match status" value="1"/>
</dbReference>
<feature type="transmembrane region" description="Helical" evidence="1">
    <location>
        <begin position="553"/>
        <end position="571"/>
    </location>
</feature>
<feature type="non-terminal residue" evidence="3">
    <location>
        <position position="770"/>
    </location>
</feature>
<dbReference type="CDD" id="cd00030">
    <property type="entry name" value="C2"/>
    <property type="match status" value="1"/>
</dbReference>
<dbReference type="PROSITE" id="PS50004">
    <property type="entry name" value="C2"/>
    <property type="match status" value="1"/>
</dbReference>
<feature type="domain" description="C2" evidence="2">
    <location>
        <begin position="52"/>
        <end position="205"/>
    </location>
</feature>
<dbReference type="SUPFAM" id="SSF49562">
    <property type="entry name" value="C2 domain (Calcium/lipid-binding domain, CaLB)"/>
    <property type="match status" value="1"/>
</dbReference>